<feature type="domain" description="MurNAc-LAA" evidence="1">
    <location>
        <begin position="59"/>
        <end position="169"/>
    </location>
</feature>
<dbReference type="Proteomes" id="UP000095094">
    <property type="component" value="Unassembled WGS sequence"/>
</dbReference>
<keyword evidence="3" id="KW-1185">Reference proteome</keyword>
<comment type="caution">
    <text evidence="2">The sequence shown here is derived from an EMBL/GenBank/DDBJ whole genome shotgun (WGS) entry which is preliminary data.</text>
</comment>
<evidence type="ECO:0000259" key="1">
    <source>
        <dbReference type="SMART" id="SM00646"/>
    </source>
</evidence>
<dbReference type="RefSeq" id="WP_069664155.1">
    <property type="nucleotide sequence ID" value="NZ_JBHUJJ010000001.1"/>
</dbReference>
<dbReference type="AlphaFoldDB" id="A0A1E5GIB3"/>
<dbReference type="GO" id="GO:0008745">
    <property type="term" value="F:N-acetylmuramoyl-L-alanine amidase activity"/>
    <property type="evidence" value="ECO:0007669"/>
    <property type="project" value="InterPro"/>
</dbReference>
<gene>
    <name evidence="2" type="ORF">BCR25_07920</name>
</gene>
<dbReference type="GO" id="GO:0009253">
    <property type="term" value="P:peptidoglycan catabolic process"/>
    <property type="evidence" value="ECO:0007669"/>
    <property type="project" value="InterPro"/>
</dbReference>
<protein>
    <recommendedName>
        <fullName evidence="1">MurNAc-LAA domain-containing protein</fullName>
    </recommendedName>
</protein>
<dbReference type="InterPro" id="IPR050695">
    <property type="entry name" value="N-acetylmuramoyl_amidase_3"/>
</dbReference>
<dbReference type="Gene3D" id="3.40.630.40">
    <property type="entry name" value="Zn-dependent exopeptidases"/>
    <property type="match status" value="1"/>
</dbReference>
<dbReference type="SMART" id="SM00646">
    <property type="entry name" value="Ami_3"/>
    <property type="match status" value="1"/>
</dbReference>
<sequence>MAKILLIAGHGAGDPGAIGNGTSEAVETRRVVNALVSPLKNNGMDVTVYDQNKNAFAEAQVGRLNFGGTFDYVFEVHFNSFNSQAKGTEAFITSSESSDSIEQDIVKRLSKYFVSRGVKRTNFSVIYNAKLRGMSSCLYEMCFIDNAADMQAYNNNFSSIIKDMANAIADGFGKTAGSGNASIPEAPNKQITEKDDDIMFKYIKVQKSGNEEVWLVFGNKRKHLGPKELKDANLLLTRTGHSTKEEKYSHDNYALKMIEKLTDEVK</sequence>
<evidence type="ECO:0000313" key="2">
    <source>
        <dbReference type="EMBL" id="OEG12454.1"/>
    </source>
</evidence>
<dbReference type="PANTHER" id="PTHR30404:SF8">
    <property type="entry name" value="AUTOLYSIN PH-RELATED"/>
    <property type="match status" value="1"/>
</dbReference>
<dbReference type="Pfam" id="PF01520">
    <property type="entry name" value="Amidase_3"/>
    <property type="match status" value="1"/>
</dbReference>
<name>A0A1E5GIB3_9ENTE</name>
<organism evidence="2 3">
    <name type="scientific">Enterococcus termitis</name>
    <dbReference type="NCBI Taxonomy" id="332950"/>
    <lineage>
        <taxon>Bacteria</taxon>
        <taxon>Bacillati</taxon>
        <taxon>Bacillota</taxon>
        <taxon>Bacilli</taxon>
        <taxon>Lactobacillales</taxon>
        <taxon>Enterococcaceae</taxon>
        <taxon>Enterococcus</taxon>
    </lineage>
</organism>
<dbReference type="PANTHER" id="PTHR30404">
    <property type="entry name" value="N-ACETYLMURAMOYL-L-ALANINE AMIDASE"/>
    <property type="match status" value="1"/>
</dbReference>
<dbReference type="EMBL" id="MIJY01000034">
    <property type="protein sequence ID" value="OEG12454.1"/>
    <property type="molecule type" value="Genomic_DNA"/>
</dbReference>
<dbReference type="OrthoDB" id="2195319at2"/>
<accession>A0A1E5GIB3</accession>
<reference evidence="3" key="1">
    <citation type="submission" date="2016-09" db="EMBL/GenBank/DDBJ databases">
        <authorList>
            <person name="Gulvik C.A."/>
        </authorList>
    </citation>
    <scope>NUCLEOTIDE SEQUENCE [LARGE SCALE GENOMIC DNA]</scope>
    <source>
        <strain evidence="3">LMG 8895</strain>
    </source>
</reference>
<dbReference type="GO" id="GO:0030288">
    <property type="term" value="C:outer membrane-bounded periplasmic space"/>
    <property type="evidence" value="ECO:0007669"/>
    <property type="project" value="TreeGrafter"/>
</dbReference>
<dbReference type="CDD" id="cd02696">
    <property type="entry name" value="MurNAc-LAA"/>
    <property type="match status" value="1"/>
</dbReference>
<dbReference type="InterPro" id="IPR002508">
    <property type="entry name" value="MurNAc-LAA_cat"/>
</dbReference>
<evidence type="ECO:0000313" key="3">
    <source>
        <dbReference type="Proteomes" id="UP000095094"/>
    </source>
</evidence>
<dbReference type="SUPFAM" id="SSF53187">
    <property type="entry name" value="Zn-dependent exopeptidases"/>
    <property type="match status" value="1"/>
</dbReference>
<proteinExistence type="predicted"/>